<comment type="caution">
    <text evidence="1">The sequence shown here is derived from an EMBL/GenBank/DDBJ whole genome shotgun (WGS) entry which is preliminary data.</text>
</comment>
<protein>
    <submittedName>
        <fullName evidence="1">(Mediterranean fruit fly) hypothetical protein</fullName>
    </submittedName>
</protein>
<dbReference type="AlphaFoldDB" id="A0A811UAK5"/>
<dbReference type="Proteomes" id="UP000606786">
    <property type="component" value="Unassembled WGS sequence"/>
</dbReference>
<evidence type="ECO:0000313" key="1">
    <source>
        <dbReference type="EMBL" id="CAD6995570.1"/>
    </source>
</evidence>
<name>A0A811UAK5_CERCA</name>
<reference evidence="1" key="1">
    <citation type="submission" date="2020-11" db="EMBL/GenBank/DDBJ databases">
        <authorList>
            <person name="Whitehead M."/>
        </authorList>
    </citation>
    <scope>NUCLEOTIDE SEQUENCE</scope>
    <source>
        <strain evidence="1">EGII</strain>
    </source>
</reference>
<keyword evidence="2" id="KW-1185">Reference proteome</keyword>
<organism evidence="1 2">
    <name type="scientific">Ceratitis capitata</name>
    <name type="common">Mediterranean fruit fly</name>
    <name type="synonym">Tephritis capitata</name>
    <dbReference type="NCBI Taxonomy" id="7213"/>
    <lineage>
        <taxon>Eukaryota</taxon>
        <taxon>Metazoa</taxon>
        <taxon>Ecdysozoa</taxon>
        <taxon>Arthropoda</taxon>
        <taxon>Hexapoda</taxon>
        <taxon>Insecta</taxon>
        <taxon>Pterygota</taxon>
        <taxon>Neoptera</taxon>
        <taxon>Endopterygota</taxon>
        <taxon>Diptera</taxon>
        <taxon>Brachycera</taxon>
        <taxon>Muscomorpha</taxon>
        <taxon>Tephritoidea</taxon>
        <taxon>Tephritidae</taxon>
        <taxon>Ceratitis</taxon>
        <taxon>Ceratitis</taxon>
    </lineage>
</organism>
<proteinExistence type="predicted"/>
<evidence type="ECO:0000313" key="2">
    <source>
        <dbReference type="Proteomes" id="UP000606786"/>
    </source>
</evidence>
<gene>
    <name evidence="1" type="ORF">CCAP1982_LOCUS4281</name>
</gene>
<dbReference type="EMBL" id="CAJHJT010000001">
    <property type="protein sequence ID" value="CAD6995570.1"/>
    <property type="molecule type" value="Genomic_DNA"/>
</dbReference>
<sequence length="152" mass="16699">MSNTLEQLPVPLMAKTKRNNNDKITVKRAALLKGYKSGATSFPHCCIRYMVMMHLGKQRLTLSSNEKCGATPTFLRLPNSAQGSGARDALHELHARQSSGNRVGVYPLGVRRTSTTIRLQQQCIYCSASPPFTAHRSLLTAKILAFVGIQSL</sequence>
<accession>A0A811UAK5</accession>